<dbReference type="EC" id="7.1.1.2" evidence="4 18"/>
<comment type="function">
    <text evidence="18">Core subunit of the mitochondrial membrane respiratory chain NADH dehydrogenase (Complex I) which catalyzes electron transfer from NADH through the respiratory chain, using ubiquinone as an electron acceptor. Essential for the catalytic activity and assembly of complex I.</text>
</comment>
<keyword evidence="15 18" id="KW-0496">Mitochondrion</keyword>
<gene>
    <name evidence="20" type="primary">ND2</name>
</gene>
<feature type="transmembrane region" description="Helical" evidence="18">
    <location>
        <begin position="148"/>
        <end position="170"/>
    </location>
</feature>
<dbReference type="InterPro" id="IPR003917">
    <property type="entry name" value="NADH_UbQ_OxRdtase_chain2"/>
</dbReference>
<accession>A0A4D6NYF2</accession>
<evidence type="ECO:0000256" key="4">
    <source>
        <dbReference type="ARBA" id="ARBA00012944"/>
    </source>
</evidence>
<dbReference type="InterPro" id="IPR050175">
    <property type="entry name" value="Complex_I_Subunit_2"/>
</dbReference>
<evidence type="ECO:0000256" key="12">
    <source>
        <dbReference type="ARBA" id="ARBA00022989"/>
    </source>
</evidence>
<dbReference type="AlphaFoldDB" id="A0A4D6NYF2"/>
<dbReference type="PANTHER" id="PTHR46552:SF1">
    <property type="entry name" value="NADH-UBIQUINONE OXIDOREDUCTASE CHAIN 2"/>
    <property type="match status" value="1"/>
</dbReference>
<keyword evidence="10 18" id="KW-1278">Translocase</keyword>
<feature type="transmembrane region" description="Helical" evidence="18">
    <location>
        <begin position="60"/>
        <end position="80"/>
    </location>
</feature>
<evidence type="ECO:0000256" key="16">
    <source>
        <dbReference type="ARBA" id="ARBA00023136"/>
    </source>
</evidence>
<protein>
    <recommendedName>
        <fullName evidence="5 18">NADH-ubiquinone oxidoreductase chain 2</fullName>
        <ecNumber evidence="4 18">7.1.1.2</ecNumber>
    </recommendedName>
</protein>
<comment type="similarity">
    <text evidence="3 18">Belongs to the complex I subunit 2 family.</text>
</comment>
<feature type="transmembrane region" description="Helical" evidence="18">
    <location>
        <begin position="316"/>
        <end position="334"/>
    </location>
</feature>
<evidence type="ECO:0000256" key="10">
    <source>
        <dbReference type="ARBA" id="ARBA00022967"/>
    </source>
</evidence>
<dbReference type="GO" id="GO:0006120">
    <property type="term" value="P:mitochondrial electron transport, NADH to ubiquinone"/>
    <property type="evidence" value="ECO:0007669"/>
    <property type="project" value="InterPro"/>
</dbReference>
<evidence type="ECO:0000256" key="9">
    <source>
        <dbReference type="ARBA" id="ARBA00022792"/>
    </source>
</evidence>
<feature type="domain" description="NADH:quinone oxidoreductase/Mrp antiporter transmembrane" evidence="19">
    <location>
        <begin position="24"/>
        <end position="280"/>
    </location>
</feature>
<sequence>MFKNKTSLIFFSTLVLGTLISISSNSWLGAWMGLEINLLSFIPLVIKLNNSLSTESALKYFLTQALASSILLFSIIMFFLTKNNFLLEKMNFIWILNFSLLMKMGAAPFHFWFPEMMEGLSWMTSLILMTWQKIAPMILIYYCFLNSLMFLVAILSIIMGSLGGLNQINLKKLLAYSSINHLGWMLSSMMISINFWMFYFFIYSIITFSLVILFNQYNLYFMNQIFNYKNFHPIIKFMIFCNILSLGGLPPFTGFLPKWIIIQAFSQYSLVMITFMVIFTLVTLFFYIRLGYSAFMINYTQLKWNSSYELNLNTNLIFNFFVITSLPLMSLIYLTF</sequence>
<evidence type="ECO:0000256" key="17">
    <source>
        <dbReference type="ARBA" id="ARBA00049551"/>
    </source>
</evidence>
<feature type="transmembrane region" description="Helical" evidence="18">
    <location>
        <begin position="191"/>
        <end position="214"/>
    </location>
</feature>
<evidence type="ECO:0000256" key="7">
    <source>
        <dbReference type="ARBA" id="ARBA00022660"/>
    </source>
</evidence>
<dbReference type="PRINTS" id="PR01436">
    <property type="entry name" value="NADHDHGNASE2"/>
</dbReference>
<evidence type="ECO:0000256" key="8">
    <source>
        <dbReference type="ARBA" id="ARBA00022692"/>
    </source>
</evidence>
<evidence type="ECO:0000256" key="13">
    <source>
        <dbReference type="ARBA" id="ARBA00023027"/>
    </source>
</evidence>
<comment type="catalytic activity">
    <reaction evidence="17 18">
        <text>a ubiquinone + NADH + 5 H(+)(in) = a ubiquinol + NAD(+) + 4 H(+)(out)</text>
        <dbReference type="Rhea" id="RHEA:29091"/>
        <dbReference type="Rhea" id="RHEA-COMP:9565"/>
        <dbReference type="Rhea" id="RHEA-COMP:9566"/>
        <dbReference type="ChEBI" id="CHEBI:15378"/>
        <dbReference type="ChEBI" id="CHEBI:16389"/>
        <dbReference type="ChEBI" id="CHEBI:17976"/>
        <dbReference type="ChEBI" id="CHEBI:57540"/>
        <dbReference type="ChEBI" id="CHEBI:57945"/>
        <dbReference type="EC" id="7.1.1.2"/>
    </reaction>
</comment>
<proteinExistence type="inferred from homology"/>
<dbReference type="GO" id="GO:0008137">
    <property type="term" value="F:NADH dehydrogenase (ubiquinone) activity"/>
    <property type="evidence" value="ECO:0007669"/>
    <property type="project" value="UniProtKB-EC"/>
</dbReference>
<evidence type="ECO:0000259" key="19">
    <source>
        <dbReference type="Pfam" id="PF00361"/>
    </source>
</evidence>
<organism evidence="20">
    <name type="scientific">Micromus angulatus</name>
    <dbReference type="NCBI Taxonomy" id="1230847"/>
    <lineage>
        <taxon>Eukaryota</taxon>
        <taxon>Metazoa</taxon>
        <taxon>Ecdysozoa</taxon>
        <taxon>Arthropoda</taxon>
        <taxon>Hexapoda</taxon>
        <taxon>Insecta</taxon>
        <taxon>Pterygota</taxon>
        <taxon>Neoptera</taxon>
        <taxon>Endopterygota</taxon>
        <taxon>Neuroptera</taxon>
        <taxon>Hemerobiiformia</taxon>
        <taxon>Hemerobiidae</taxon>
        <taxon>Micromus</taxon>
    </lineage>
</organism>
<evidence type="ECO:0000256" key="6">
    <source>
        <dbReference type="ARBA" id="ARBA00022448"/>
    </source>
</evidence>
<evidence type="ECO:0000313" key="20">
    <source>
        <dbReference type="EMBL" id="QCE31813.1"/>
    </source>
</evidence>
<dbReference type="Pfam" id="PF00361">
    <property type="entry name" value="Proton_antipo_M"/>
    <property type="match status" value="1"/>
</dbReference>
<keyword evidence="7 18" id="KW-0679">Respiratory chain</keyword>
<keyword evidence="8 18" id="KW-0812">Transmembrane</keyword>
<keyword evidence="12 18" id="KW-1133">Transmembrane helix</keyword>
<dbReference type="InterPro" id="IPR001750">
    <property type="entry name" value="ND/Mrp_TM"/>
</dbReference>
<keyword evidence="16 18" id="KW-0472">Membrane</keyword>
<feature type="transmembrane region" description="Helical" evidence="18">
    <location>
        <begin position="92"/>
        <end position="113"/>
    </location>
</feature>
<evidence type="ECO:0000256" key="2">
    <source>
        <dbReference type="ARBA" id="ARBA00004448"/>
    </source>
</evidence>
<evidence type="ECO:0000256" key="14">
    <source>
        <dbReference type="ARBA" id="ARBA00023075"/>
    </source>
</evidence>
<geneLocation type="mitochondrion" evidence="20"/>
<dbReference type="PANTHER" id="PTHR46552">
    <property type="entry name" value="NADH-UBIQUINONE OXIDOREDUCTASE CHAIN 2"/>
    <property type="match status" value="1"/>
</dbReference>
<keyword evidence="9 18" id="KW-0999">Mitochondrion inner membrane</keyword>
<dbReference type="GeneID" id="40486706"/>
<feature type="transmembrane region" description="Helical" evidence="18">
    <location>
        <begin position="234"/>
        <end position="256"/>
    </location>
</feature>
<evidence type="ECO:0000256" key="11">
    <source>
        <dbReference type="ARBA" id="ARBA00022982"/>
    </source>
</evidence>
<dbReference type="RefSeq" id="YP_009648522.1">
    <property type="nucleotide sequence ID" value="NC_042677.1"/>
</dbReference>
<name>A0A4D6NYF2_9NEOP</name>
<reference evidence="20" key="1">
    <citation type="submission" date="2019-01" db="EMBL/GenBank/DDBJ databases">
        <title>The complete mitochondrial genome of Micromus angulatus.</title>
        <authorList>
            <person name="Park J."/>
            <person name="Park J."/>
            <person name="Kim J.-H."/>
            <person name="Cho J.R."/>
            <person name="Seo B.Y."/>
        </authorList>
    </citation>
    <scope>NUCLEOTIDE SEQUENCE</scope>
</reference>
<comment type="subcellular location">
    <subcellularLocation>
        <location evidence="2 18">Mitochondrion inner membrane</location>
        <topology evidence="2 18">Multi-pass membrane protein</topology>
    </subcellularLocation>
</comment>
<dbReference type="GO" id="GO:0005743">
    <property type="term" value="C:mitochondrial inner membrane"/>
    <property type="evidence" value="ECO:0007669"/>
    <property type="project" value="UniProtKB-SubCell"/>
</dbReference>
<evidence type="ECO:0000256" key="1">
    <source>
        <dbReference type="ARBA" id="ARBA00003257"/>
    </source>
</evidence>
<evidence type="ECO:0000256" key="15">
    <source>
        <dbReference type="ARBA" id="ARBA00023128"/>
    </source>
</evidence>
<dbReference type="EMBL" id="MK472073">
    <property type="protein sequence ID" value="QCE31813.1"/>
    <property type="molecule type" value="Genomic_DNA"/>
</dbReference>
<keyword evidence="11 18" id="KW-0249">Electron transport</keyword>
<evidence type="ECO:0000256" key="3">
    <source>
        <dbReference type="ARBA" id="ARBA00007012"/>
    </source>
</evidence>
<keyword evidence="13 18" id="KW-0520">NAD</keyword>
<comment type="function">
    <text evidence="1">Core subunit of the mitochondrial membrane respiratory chain NADH dehydrogenase (Complex I) that is believed to belong to the minimal assembly required for catalysis. Complex I functions in the transfer of electrons from NADH to the respiratory chain. The immediate electron acceptor for the enzyme is believed to be ubiquinone.</text>
</comment>
<dbReference type="CTD" id="4536"/>
<keyword evidence="14 18" id="KW-0830">Ubiquinone</keyword>
<evidence type="ECO:0000256" key="5">
    <source>
        <dbReference type="ARBA" id="ARBA00021008"/>
    </source>
</evidence>
<feature type="transmembrane region" description="Helical" evidence="18">
    <location>
        <begin position="268"/>
        <end position="288"/>
    </location>
</feature>
<evidence type="ECO:0000256" key="18">
    <source>
        <dbReference type="RuleBase" id="RU003403"/>
    </source>
</evidence>
<keyword evidence="6" id="KW-0813">Transport</keyword>